<dbReference type="HOGENOM" id="CLU_3107108_0_0_1"/>
<sequence length="51" mass="5787">MLSKCKHRCAVSRVFDDNLTVFAGRLTICGYPKAVELIDLNERKKTTSPFL</sequence>
<accession>K9F609</accession>
<gene>
    <name evidence="1" type="ORF">PDIP_87030</name>
</gene>
<organism evidence="1 2">
    <name type="scientific">Penicillium digitatum (strain Pd1 / CECT 20795)</name>
    <name type="common">Green mold</name>
    <dbReference type="NCBI Taxonomy" id="1170230"/>
    <lineage>
        <taxon>Eukaryota</taxon>
        <taxon>Fungi</taxon>
        <taxon>Dikarya</taxon>
        <taxon>Ascomycota</taxon>
        <taxon>Pezizomycotina</taxon>
        <taxon>Eurotiomycetes</taxon>
        <taxon>Eurotiomycetidae</taxon>
        <taxon>Eurotiales</taxon>
        <taxon>Aspergillaceae</taxon>
        <taxon>Penicillium</taxon>
    </lineage>
</organism>
<dbReference type="VEuPathDB" id="FungiDB:PDIP_87030"/>
<proteinExistence type="predicted"/>
<dbReference type="EMBL" id="AKCU01000531">
    <property type="protein sequence ID" value="EKV04479.1"/>
    <property type="molecule type" value="Genomic_DNA"/>
</dbReference>
<comment type="caution">
    <text evidence="1">The sequence shown here is derived from an EMBL/GenBank/DDBJ whole genome shotgun (WGS) entry which is preliminary data.</text>
</comment>
<dbReference type="KEGG" id="pdp:PDIP_87030"/>
<name>K9F609_PEND1</name>
<protein>
    <submittedName>
        <fullName evidence="1">Uncharacterized protein</fullName>
    </submittedName>
</protein>
<dbReference type="AlphaFoldDB" id="K9F609"/>
<evidence type="ECO:0000313" key="2">
    <source>
        <dbReference type="Proteomes" id="UP000009886"/>
    </source>
</evidence>
<dbReference type="Proteomes" id="UP000009886">
    <property type="component" value="Unassembled WGS sequence"/>
</dbReference>
<reference evidence="2" key="1">
    <citation type="journal article" date="2012" name="BMC Genomics">
        <title>Genome sequence of the necrotrophic fungus Penicillium digitatum, the main postharvest pathogen of citrus.</title>
        <authorList>
            <person name="Marcet-Houben M."/>
            <person name="Ballester A.-R."/>
            <person name="de la Fuente B."/>
            <person name="Harries E."/>
            <person name="Marcos J.F."/>
            <person name="Gonzalez-Candelas L."/>
            <person name="Gabaldon T."/>
        </authorList>
    </citation>
    <scope>NUCLEOTIDE SEQUENCE [LARGE SCALE GENOMIC DNA]</scope>
    <source>
        <strain evidence="2">Pd1 / CECT 20795</strain>
    </source>
</reference>
<evidence type="ECO:0000313" key="1">
    <source>
        <dbReference type="EMBL" id="EKV04479.1"/>
    </source>
</evidence>
<dbReference type="OrthoDB" id="4364698at2759"/>